<dbReference type="Pfam" id="PF03901">
    <property type="entry name" value="Glyco_transf_22"/>
    <property type="match status" value="1"/>
</dbReference>
<evidence type="ECO:0000256" key="3">
    <source>
        <dbReference type="ARBA" id="ARBA00022475"/>
    </source>
</evidence>
<dbReference type="InterPro" id="IPR038731">
    <property type="entry name" value="RgtA/B/C-like"/>
</dbReference>
<dbReference type="GO" id="GO:0005886">
    <property type="term" value="C:plasma membrane"/>
    <property type="evidence" value="ECO:0007669"/>
    <property type="project" value="UniProtKB-SubCell"/>
</dbReference>
<dbReference type="Proteomes" id="UP000298471">
    <property type="component" value="Unassembled WGS sequence"/>
</dbReference>
<comment type="subcellular location">
    <subcellularLocation>
        <location evidence="2">Cell membrane</location>
        <topology evidence="2">Multi-pass membrane protein</topology>
    </subcellularLocation>
    <subcellularLocation>
        <location evidence="1">Endoplasmic reticulum membrane</location>
    </subcellularLocation>
</comment>
<evidence type="ECO:0000256" key="5">
    <source>
        <dbReference type="ARBA" id="ARBA00022679"/>
    </source>
</evidence>
<name>A0A4Z0QHR9_9BACT</name>
<feature type="transmembrane region" description="Helical" evidence="10">
    <location>
        <begin position="193"/>
        <end position="215"/>
    </location>
</feature>
<feature type="transmembrane region" description="Helical" evidence="10">
    <location>
        <begin position="14"/>
        <end position="35"/>
    </location>
</feature>
<keyword evidence="5" id="KW-0808">Transferase</keyword>
<sequence length="574" mass="62246">MAATASASLFSQTWLRWLAVLAVSGANFFAHLGALEVGLMEARNFVAAREMASGGSWLLPTMNGQLRLAKPPLPTWAVAAVLQLSGGTTNPALLRLPAASMALLLVLFFWGLTKELTRAAPSEELAPGRTAWLAALVLSSSLLVITVGREGHWDIFSNSLAVGSLWLLARGWNRPSPHYPSFVGAGLLLGGTILSKGPVSLYTVVLPFVGAYALSGQPTNRRNLRRHWHGTLAALLVAAVAGGAWPVYVWRHVPAAAGAVARLEAASWGERHVEPFWYYFNFAVFTGVWALVALAALLVPYARQRAARFVPYTFSLIWLLATLVLLSLVPEKKERYMLPLLPPLVVLLTGLLRYWEQIYAARPVAAGPDFWLLRGWAGLLLLACLATPIWVAVAGLPGFSPMSAAFVGIILVFGVLAAGLARGGWPQPQPTPLISISILSMSALMLLLLPAYSVSKQRRIDASLRRLAQLRTTPSWQHLPWRALDEMHIEQVWAAGRAVPTWASPTDSVPVHPTLVFAATPLPRRLPAAWQGRVQVAATDSFYLGHRREDGQFYTALLVPVLAGSRTALNQVAK</sequence>
<keyword evidence="4" id="KW-0328">Glycosyltransferase</keyword>
<feature type="transmembrane region" description="Helical" evidence="10">
    <location>
        <begin position="433"/>
        <end position="452"/>
    </location>
</feature>
<evidence type="ECO:0000256" key="6">
    <source>
        <dbReference type="ARBA" id="ARBA00022692"/>
    </source>
</evidence>
<reference evidence="12 13" key="1">
    <citation type="submission" date="2019-04" db="EMBL/GenBank/DDBJ databases">
        <authorList>
            <person name="Feng G."/>
            <person name="Zhang J."/>
            <person name="Zhu H."/>
        </authorList>
    </citation>
    <scope>NUCLEOTIDE SEQUENCE [LARGE SCALE GENOMIC DNA]</scope>
    <source>
        <strain evidence="12 13">9PBR-1</strain>
    </source>
</reference>
<dbReference type="PANTHER" id="PTHR33908">
    <property type="entry name" value="MANNOSYLTRANSFERASE YKCB-RELATED"/>
    <property type="match status" value="1"/>
</dbReference>
<feature type="transmembrane region" description="Helical" evidence="10">
    <location>
        <begin position="336"/>
        <end position="355"/>
    </location>
</feature>
<evidence type="ECO:0000256" key="1">
    <source>
        <dbReference type="ARBA" id="ARBA00004586"/>
    </source>
</evidence>
<dbReference type="GO" id="GO:0009103">
    <property type="term" value="P:lipopolysaccharide biosynthetic process"/>
    <property type="evidence" value="ECO:0007669"/>
    <property type="project" value="UniProtKB-ARBA"/>
</dbReference>
<feature type="transmembrane region" description="Helical" evidence="10">
    <location>
        <begin position="92"/>
        <end position="110"/>
    </location>
</feature>
<feature type="transmembrane region" description="Helical" evidence="10">
    <location>
        <begin position="402"/>
        <end position="421"/>
    </location>
</feature>
<evidence type="ECO:0000256" key="10">
    <source>
        <dbReference type="SAM" id="Phobius"/>
    </source>
</evidence>
<evidence type="ECO:0000256" key="4">
    <source>
        <dbReference type="ARBA" id="ARBA00022676"/>
    </source>
</evidence>
<keyword evidence="6 10" id="KW-0812">Transmembrane</keyword>
<keyword evidence="8 10" id="KW-1133">Transmembrane helix</keyword>
<dbReference type="InterPro" id="IPR005599">
    <property type="entry name" value="GPI_mannosylTrfase"/>
</dbReference>
<keyword evidence="9 10" id="KW-0472">Membrane</keyword>
<evidence type="ECO:0000256" key="7">
    <source>
        <dbReference type="ARBA" id="ARBA00022824"/>
    </source>
</evidence>
<keyword evidence="7" id="KW-0256">Endoplasmic reticulum</keyword>
<dbReference type="Pfam" id="PF13231">
    <property type="entry name" value="PMT_2"/>
    <property type="match status" value="1"/>
</dbReference>
<accession>A0A4Z0QHR9</accession>
<evidence type="ECO:0000256" key="9">
    <source>
        <dbReference type="ARBA" id="ARBA00023136"/>
    </source>
</evidence>
<dbReference type="GO" id="GO:0010041">
    <property type="term" value="P:response to iron(III) ion"/>
    <property type="evidence" value="ECO:0007669"/>
    <property type="project" value="TreeGrafter"/>
</dbReference>
<feature type="transmembrane region" description="Helical" evidence="10">
    <location>
        <begin position="376"/>
        <end position="396"/>
    </location>
</feature>
<dbReference type="RefSeq" id="WP_135393055.1">
    <property type="nucleotide sequence ID" value="NZ_SRMB01000001.1"/>
</dbReference>
<dbReference type="GO" id="GO:0016763">
    <property type="term" value="F:pentosyltransferase activity"/>
    <property type="evidence" value="ECO:0007669"/>
    <property type="project" value="TreeGrafter"/>
</dbReference>
<dbReference type="PANTHER" id="PTHR33908:SF3">
    <property type="entry name" value="UNDECAPRENYL PHOSPHATE-ALPHA-4-AMINO-4-DEOXY-L-ARABINOSE ARABINOSYL TRANSFERASE"/>
    <property type="match status" value="1"/>
</dbReference>
<gene>
    <name evidence="12" type="ORF">E5K02_06095</name>
</gene>
<feature type="transmembrane region" description="Helical" evidence="10">
    <location>
        <begin position="276"/>
        <end position="302"/>
    </location>
</feature>
<protein>
    <recommendedName>
        <fullName evidence="11">Glycosyltransferase RgtA/B/C/D-like domain-containing protein</fullName>
    </recommendedName>
</protein>
<dbReference type="EMBL" id="SRMB01000001">
    <property type="protein sequence ID" value="TGE29026.1"/>
    <property type="molecule type" value="Genomic_DNA"/>
</dbReference>
<evidence type="ECO:0000313" key="12">
    <source>
        <dbReference type="EMBL" id="TGE29026.1"/>
    </source>
</evidence>
<evidence type="ECO:0000259" key="11">
    <source>
        <dbReference type="Pfam" id="PF13231"/>
    </source>
</evidence>
<dbReference type="AlphaFoldDB" id="A0A4Z0QHR9"/>
<feature type="transmembrane region" description="Helical" evidence="10">
    <location>
        <begin position="227"/>
        <end position="248"/>
    </location>
</feature>
<feature type="domain" description="Glycosyltransferase RgtA/B/C/D-like" evidence="11">
    <location>
        <begin position="70"/>
        <end position="239"/>
    </location>
</feature>
<feature type="transmembrane region" description="Helical" evidence="10">
    <location>
        <begin position="130"/>
        <end position="148"/>
    </location>
</feature>
<evidence type="ECO:0000313" key="13">
    <source>
        <dbReference type="Proteomes" id="UP000298471"/>
    </source>
</evidence>
<dbReference type="OrthoDB" id="9792789at2"/>
<keyword evidence="13" id="KW-1185">Reference proteome</keyword>
<dbReference type="InterPro" id="IPR050297">
    <property type="entry name" value="LipidA_mod_glycosyltrf_83"/>
</dbReference>
<evidence type="ECO:0000256" key="2">
    <source>
        <dbReference type="ARBA" id="ARBA00004651"/>
    </source>
</evidence>
<feature type="transmembrane region" description="Helical" evidence="10">
    <location>
        <begin position="309"/>
        <end position="330"/>
    </location>
</feature>
<comment type="caution">
    <text evidence="12">The sequence shown here is derived from an EMBL/GenBank/DDBJ whole genome shotgun (WGS) entry which is preliminary data.</text>
</comment>
<keyword evidence="3" id="KW-1003">Cell membrane</keyword>
<evidence type="ECO:0000256" key="8">
    <source>
        <dbReference type="ARBA" id="ARBA00022989"/>
    </source>
</evidence>
<proteinExistence type="predicted"/>
<organism evidence="12 13">
    <name type="scientific">Hymenobacter metallicola</name>
    <dbReference type="NCBI Taxonomy" id="2563114"/>
    <lineage>
        <taxon>Bacteria</taxon>
        <taxon>Pseudomonadati</taxon>
        <taxon>Bacteroidota</taxon>
        <taxon>Cytophagia</taxon>
        <taxon>Cytophagales</taxon>
        <taxon>Hymenobacteraceae</taxon>
        <taxon>Hymenobacter</taxon>
    </lineage>
</organism>